<dbReference type="SUPFAM" id="SSF51735">
    <property type="entry name" value="NAD(P)-binding Rossmann-fold domains"/>
    <property type="match status" value="1"/>
</dbReference>
<dbReference type="InterPro" id="IPR036291">
    <property type="entry name" value="NAD(P)-bd_dom_sf"/>
</dbReference>
<dbReference type="InterPro" id="IPR051604">
    <property type="entry name" value="Ergot_Alk_Oxidoreductase"/>
</dbReference>
<gene>
    <name evidence="2" type="ORF">JY572_18760</name>
</gene>
<name>A0ABX7NGJ0_9BACT</name>
<feature type="domain" description="NAD(P)-binding" evidence="1">
    <location>
        <begin position="7"/>
        <end position="180"/>
    </location>
</feature>
<dbReference type="Gene3D" id="3.40.50.720">
    <property type="entry name" value="NAD(P)-binding Rossmann-like Domain"/>
    <property type="match status" value="1"/>
</dbReference>
<evidence type="ECO:0000313" key="2">
    <source>
        <dbReference type="EMBL" id="QSQ17942.1"/>
    </source>
</evidence>
<organism evidence="2 3">
    <name type="scientific">Myxococcus landrumensis</name>
    <dbReference type="NCBI Taxonomy" id="2813577"/>
    <lineage>
        <taxon>Bacteria</taxon>
        <taxon>Pseudomonadati</taxon>
        <taxon>Myxococcota</taxon>
        <taxon>Myxococcia</taxon>
        <taxon>Myxococcales</taxon>
        <taxon>Cystobacterineae</taxon>
        <taxon>Myxococcaceae</taxon>
        <taxon>Myxococcus</taxon>
    </lineage>
</organism>
<dbReference type="Pfam" id="PF13460">
    <property type="entry name" value="NAD_binding_10"/>
    <property type="match status" value="1"/>
</dbReference>
<dbReference type="Gene3D" id="3.90.25.10">
    <property type="entry name" value="UDP-galactose 4-epimerase, domain 1"/>
    <property type="match status" value="1"/>
</dbReference>
<dbReference type="RefSeq" id="WP_206719559.1">
    <property type="nucleotide sequence ID" value="NZ_CP071091.1"/>
</dbReference>
<dbReference type="CDD" id="cd05269">
    <property type="entry name" value="TMR_SDR_a"/>
    <property type="match status" value="1"/>
</dbReference>
<keyword evidence="3" id="KW-1185">Reference proteome</keyword>
<evidence type="ECO:0000313" key="3">
    <source>
        <dbReference type="Proteomes" id="UP000663090"/>
    </source>
</evidence>
<evidence type="ECO:0000259" key="1">
    <source>
        <dbReference type="Pfam" id="PF13460"/>
    </source>
</evidence>
<accession>A0ABX7NGJ0</accession>
<dbReference type="InterPro" id="IPR016040">
    <property type="entry name" value="NAD(P)-bd_dom"/>
</dbReference>
<dbReference type="Proteomes" id="UP000663090">
    <property type="component" value="Chromosome"/>
</dbReference>
<dbReference type="EMBL" id="CP071091">
    <property type="protein sequence ID" value="QSQ17942.1"/>
    <property type="molecule type" value="Genomic_DNA"/>
</dbReference>
<dbReference type="PANTHER" id="PTHR43162">
    <property type="match status" value="1"/>
</dbReference>
<protein>
    <submittedName>
        <fullName evidence="2">SDR family oxidoreductase</fullName>
    </submittedName>
</protein>
<sequence length="279" mass="29710">MKYLVTGATGNIGSGVTRRLLARGERPCVFVRDEKKARALFGNRVEVRVGDLAGSRAALSTALAGIDAVFLLSSGPKLGVWDRTFALAARAAGVKHLVKLSTLDVSTGVGTGPWHARGETAIRESGLSFTFIRSAAFMSNVLGWADSIASEGVLRSSAGEGKISFIHPDDIAEVVTSALTTREYVGESLVITGPEALSYGEMAARIGAAIGKTVRFEPISDEEAQASVGRGPYAAALVDIWRAIREGRMALVNDGVERVLGRRPLSFDHWVEQHADAFR</sequence>
<proteinExistence type="predicted"/>
<reference evidence="2 3" key="1">
    <citation type="submission" date="2021-02" db="EMBL/GenBank/DDBJ databases">
        <title>De Novo genome assembly of isolated myxobacteria.</title>
        <authorList>
            <person name="Stevens D.C."/>
        </authorList>
    </citation>
    <scope>NUCLEOTIDE SEQUENCE [LARGE SCALE GENOMIC DNA]</scope>
    <source>
        <strain evidence="2 3">SCHIC003</strain>
    </source>
</reference>
<dbReference type="PANTHER" id="PTHR43162:SF1">
    <property type="entry name" value="PRESTALK A DIFFERENTIATION PROTEIN A"/>
    <property type="match status" value="1"/>
</dbReference>